<evidence type="ECO:0000313" key="2">
    <source>
        <dbReference type="Proteomes" id="UP001451303"/>
    </source>
</evidence>
<comment type="caution">
    <text evidence="1">The sequence shown here is derived from an EMBL/GenBank/DDBJ whole genome shotgun (WGS) entry which is preliminary data.</text>
</comment>
<accession>A0ABR3DKW4</accession>
<evidence type="ECO:0000313" key="1">
    <source>
        <dbReference type="EMBL" id="KAL0473315.1"/>
    </source>
</evidence>
<proteinExistence type="predicted"/>
<keyword evidence="2" id="KW-1185">Reference proteome</keyword>
<sequence length="154" mass="16591">MACGVYSDWRDTAPKEGDQLCNSQYSSVIQLDHSVDLPTPTPDLVLIGTTLLSLTQPCHLPLYCVHVTISPSSITQSSALGPESGCGSRKAEWPWHGPETDSFGCWPAACAPKRRAEYAKGRVFGSSGRGRVHTSTASSSRCTAGRRFISFLLC</sequence>
<gene>
    <name evidence="1" type="ORF">QR685DRAFT_170810</name>
</gene>
<organism evidence="1 2">
    <name type="scientific">Neurospora intermedia</name>
    <dbReference type="NCBI Taxonomy" id="5142"/>
    <lineage>
        <taxon>Eukaryota</taxon>
        <taxon>Fungi</taxon>
        <taxon>Dikarya</taxon>
        <taxon>Ascomycota</taxon>
        <taxon>Pezizomycotina</taxon>
        <taxon>Sordariomycetes</taxon>
        <taxon>Sordariomycetidae</taxon>
        <taxon>Sordariales</taxon>
        <taxon>Sordariaceae</taxon>
        <taxon>Neurospora</taxon>
    </lineage>
</organism>
<name>A0ABR3DKW4_NEUIN</name>
<dbReference type="Proteomes" id="UP001451303">
    <property type="component" value="Unassembled WGS sequence"/>
</dbReference>
<protein>
    <submittedName>
        <fullName evidence="1">Uncharacterized protein</fullName>
    </submittedName>
</protein>
<dbReference type="EMBL" id="JAVLET010000002">
    <property type="protein sequence ID" value="KAL0473315.1"/>
    <property type="molecule type" value="Genomic_DNA"/>
</dbReference>
<reference evidence="1 2" key="1">
    <citation type="submission" date="2023-09" db="EMBL/GenBank/DDBJ databases">
        <title>Multi-omics analysis of a traditional fermented food reveals byproduct-associated fungal strains for waste-to-food upcycling.</title>
        <authorList>
            <consortium name="Lawrence Berkeley National Laboratory"/>
            <person name="Rekdal V.M."/>
            <person name="Villalobos-Escobedo J.M."/>
            <person name="Rodriguez-Valeron N."/>
            <person name="Garcia M.O."/>
            <person name="Vasquez D.P."/>
            <person name="Damayanti I."/>
            <person name="Sorensen P.M."/>
            <person name="Baidoo E.E."/>
            <person name="De Carvalho A.C."/>
            <person name="Riley R."/>
            <person name="Lipzen A."/>
            <person name="He G."/>
            <person name="Yan M."/>
            <person name="Haridas S."/>
            <person name="Daum C."/>
            <person name="Yoshinaga Y."/>
            <person name="Ng V."/>
            <person name="Grigoriev I.V."/>
            <person name="Munk R."/>
            <person name="Nuraida L."/>
            <person name="Wijaya C.H."/>
            <person name="Morales P.-C."/>
            <person name="Keasling J.D."/>
        </authorList>
    </citation>
    <scope>NUCLEOTIDE SEQUENCE [LARGE SCALE GENOMIC DNA]</scope>
    <source>
        <strain evidence="1 2">FGSC 2613</strain>
    </source>
</reference>